<feature type="region of interest" description="Disordered" evidence="1">
    <location>
        <begin position="41"/>
        <end position="64"/>
    </location>
</feature>
<organism evidence="2 3">
    <name type="scientific">Ajellomyces capsulatus</name>
    <name type="common">Darling's disease fungus</name>
    <name type="synonym">Histoplasma capsulatum</name>
    <dbReference type="NCBI Taxonomy" id="5037"/>
    <lineage>
        <taxon>Eukaryota</taxon>
        <taxon>Fungi</taxon>
        <taxon>Dikarya</taxon>
        <taxon>Ascomycota</taxon>
        <taxon>Pezizomycotina</taxon>
        <taxon>Eurotiomycetes</taxon>
        <taxon>Eurotiomycetidae</taxon>
        <taxon>Onygenales</taxon>
        <taxon>Ajellomycetaceae</taxon>
        <taxon>Histoplasma</taxon>
    </lineage>
</organism>
<protein>
    <submittedName>
        <fullName evidence="2">Uncharacterized protein</fullName>
    </submittedName>
</protein>
<sequence length="64" mass="7292">MYILTTRDGNIVIDPNPTTKNAVPIPPRAPFEFPIGHPLAPDQITQHSNMRRFRPPMQRPVDMS</sequence>
<dbReference type="EMBL" id="JAEVHI010000001">
    <property type="protein sequence ID" value="KAG5303156.1"/>
    <property type="molecule type" value="Genomic_DNA"/>
</dbReference>
<evidence type="ECO:0000313" key="2">
    <source>
        <dbReference type="EMBL" id="KAG5303156.1"/>
    </source>
</evidence>
<accession>A0A8H7Z5I6</accession>
<dbReference type="AlphaFoldDB" id="A0A8H7Z5I6"/>
<proteinExistence type="predicted"/>
<dbReference type="VEuPathDB" id="FungiDB:I7I52_01063"/>
<comment type="caution">
    <text evidence="2">The sequence shown here is derived from an EMBL/GenBank/DDBJ whole genome shotgun (WGS) entry which is preliminary data.</text>
</comment>
<gene>
    <name evidence="2" type="ORF">I7I52_01063</name>
</gene>
<dbReference type="Proteomes" id="UP000670092">
    <property type="component" value="Unassembled WGS sequence"/>
</dbReference>
<evidence type="ECO:0000256" key="1">
    <source>
        <dbReference type="SAM" id="MobiDB-lite"/>
    </source>
</evidence>
<reference evidence="2 3" key="1">
    <citation type="submission" date="2021-01" db="EMBL/GenBank/DDBJ databases">
        <title>Chromosome-level genome assembly of a human fungal pathogen reveals clustering of transcriptionally co-regulated genes.</title>
        <authorList>
            <person name="Voorhies M."/>
            <person name="Cohen S."/>
            <person name="Shea T.P."/>
            <person name="Petrus S."/>
            <person name="Munoz J.F."/>
            <person name="Poplawski S."/>
            <person name="Goldman W.E."/>
            <person name="Michael T."/>
            <person name="Cuomo C.A."/>
            <person name="Sil A."/>
            <person name="Beyhan S."/>
        </authorList>
    </citation>
    <scope>NUCLEOTIDE SEQUENCE [LARGE SCALE GENOMIC DNA]</scope>
    <source>
        <strain evidence="2 3">G184AR</strain>
    </source>
</reference>
<evidence type="ECO:0000313" key="3">
    <source>
        <dbReference type="Proteomes" id="UP000670092"/>
    </source>
</evidence>
<name>A0A8H7Z5I6_AJECA</name>